<dbReference type="Proteomes" id="UP001307889">
    <property type="component" value="Chromosome 11"/>
</dbReference>
<name>A0ABN7B7R6_9HEMI</name>
<feature type="region of interest" description="Disordered" evidence="5">
    <location>
        <begin position="403"/>
        <end position="433"/>
    </location>
</feature>
<keyword evidence="7" id="KW-1185">Reference proteome</keyword>
<dbReference type="EMBL" id="AP028919">
    <property type="protein sequence ID" value="BES99904.1"/>
    <property type="molecule type" value="Genomic_DNA"/>
</dbReference>
<evidence type="ECO:0000256" key="3">
    <source>
        <dbReference type="ARBA" id="ARBA00023163"/>
    </source>
</evidence>
<feature type="region of interest" description="Disordered" evidence="5">
    <location>
        <begin position="189"/>
        <end position="367"/>
    </location>
</feature>
<keyword evidence="2" id="KW-0240">DNA-directed RNA polymerase</keyword>
<dbReference type="InterPro" id="IPR036898">
    <property type="entry name" value="RNA_pol_Rpb7-like_N_sf"/>
</dbReference>
<dbReference type="PANTHER" id="PTHR12709">
    <property type="entry name" value="DNA-DIRECTED RNA POLYMERASE II, III"/>
    <property type="match status" value="1"/>
</dbReference>
<dbReference type="InterPro" id="IPR045113">
    <property type="entry name" value="Rpb7-like"/>
</dbReference>
<evidence type="ECO:0000256" key="2">
    <source>
        <dbReference type="ARBA" id="ARBA00022478"/>
    </source>
</evidence>
<keyword evidence="3" id="KW-0804">Transcription</keyword>
<dbReference type="Gene3D" id="3.30.1490.120">
    <property type="entry name" value="RNA polymerase Rpb7-like, N-terminal domain"/>
    <property type="match status" value="1"/>
</dbReference>
<feature type="compositionally biased region" description="Basic residues" evidence="5">
    <location>
        <begin position="274"/>
        <end position="286"/>
    </location>
</feature>
<dbReference type="PANTHER" id="PTHR12709:SF5">
    <property type="entry name" value="DNA-DIRECTED RNA POLYMERASE I SUBUNIT RPA43"/>
    <property type="match status" value="1"/>
</dbReference>
<organism evidence="6 7">
    <name type="scientific">Nesidiocoris tenuis</name>
    <dbReference type="NCBI Taxonomy" id="355587"/>
    <lineage>
        <taxon>Eukaryota</taxon>
        <taxon>Metazoa</taxon>
        <taxon>Ecdysozoa</taxon>
        <taxon>Arthropoda</taxon>
        <taxon>Hexapoda</taxon>
        <taxon>Insecta</taxon>
        <taxon>Pterygota</taxon>
        <taxon>Neoptera</taxon>
        <taxon>Paraneoptera</taxon>
        <taxon>Hemiptera</taxon>
        <taxon>Heteroptera</taxon>
        <taxon>Panheteroptera</taxon>
        <taxon>Cimicomorpha</taxon>
        <taxon>Miridae</taxon>
        <taxon>Dicyphina</taxon>
        <taxon>Nesidiocoris</taxon>
    </lineage>
</organism>
<feature type="compositionally biased region" description="Polar residues" evidence="5">
    <location>
        <begin position="335"/>
        <end position="348"/>
    </location>
</feature>
<evidence type="ECO:0000313" key="6">
    <source>
        <dbReference type="EMBL" id="BES99904.1"/>
    </source>
</evidence>
<feature type="compositionally biased region" description="Basic and acidic residues" evidence="5">
    <location>
        <begin position="287"/>
        <end position="301"/>
    </location>
</feature>
<comment type="subcellular location">
    <subcellularLocation>
        <location evidence="1">Nucleus</location>
    </subcellularLocation>
</comment>
<sequence length="448" mass="49990">MKPKTGFYRSFEKKEYNNRPQVHYSLAELRALVAQENSCVTCVSCMRSVDLTPIHLKDLKASVKEKLSTRVTKFDAELGGVVLAHKNIKIITSSIRLSDNRLFPVGYVADVFIFTPTVGKILTGVVNKISATDNMYSVLVHNLFNVAVHTDHPLPLTLGSTASVQVSFVDFTGRLLYIRAKYCHPEGTECNENQSNVDTPDAIGDISVQTKEKKKKKKKSTNEEPAEPSQPRELHSILKNSPAPSSASSLEPSASSESEPTAANNSVENIDKFKKIKLKKAKHKSKNSPEKEPELKRDVALSKKRKRTSESTDDSDVFLTPPPWLDEKRKKKKLNNNSPAKSITTADQTVEPILAAPSSTPLNGDHKKQTDFLLKDQLASIKQELANRQDEVDKSVAKIVTKMEQSQSEEVPKRKRKRERKASESSKEQVEDITKQMIEQALSNIKGE</sequence>
<feature type="compositionally biased region" description="Basic and acidic residues" evidence="5">
    <location>
        <begin position="421"/>
        <end position="433"/>
    </location>
</feature>
<evidence type="ECO:0000313" key="7">
    <source>
        <dbReference type="Proteomes" id="UP001307889"/>
    </source>
</evidence>
<proteinExistence type="predicted"/>
<reference evidence="6 7" key="1">
    <citation type="submission" date="2023-09" db="EMBL/GenBank/DDBJ databases">
        <title>Nesidiocoris tenuis whole genome shotgun sequence.</title>
        <authorList>
            <person name="Shibata T."/>
            <person name="Shimoda M."/>
            <person name="Kobayashi T."/>
            <person name="Uehara T."/>
        </authorList>
    </citation>
    <scope>NUCLEOTIDE SEQUENCE [LARGE SCALE GENOMIC DNA]</scope>
    <source>
        <strain evidence="6 7">Japan</strain>
    </source>
</reference>
<feature type="compositionally biased region" description="Low complexity" evidence="5">
    <location>
        <begin position="240"/>
        <end position="266"/>
    </location>
</feature>
<evidence type="ECO:0000256" key="5">
    <source>
        <dbReference type="SAM" id="MobiDB-lite"/>
    </source>
</evidence>
<protein>
    <submittedName>
        <fullName evidence="6">Twist neighbor</fullName>
    </submittedName>
</protein>
<keyword evidence="4" id="KW-0539">Nucleus</keyword>
<evidence type="ECO:0000256" key="4">
    <source>
        <dbReference type="ARBA" id="ARBA00023242"/>
    </source>
</evidence>
<gene>
    <name evidence="6" type="ORF">NTJ_12721</name>
</gene>
<accession>A0ABN7B7R6</accession>
<evidence type="ECO:0000256" key="1">
    <source>
        <dbReference type="ARBA" id="ARBA00004123"/>
    </source>
</evidence>